<gene>
    <name evidence="1" type="ORF">LX99_02838</name>
</gene>
<accession>A0A316HD60</accession>
<protein>
    <submittedName>
        <fullName evidence="1">Uncharacterized protein</fullName>
    </submittedName>
</protein>
<name>A0A316HD60_9SPHI</name>
<organism evidence="1 2">
    <name type="scientific">Mucilaginibacter oryzae</name>
    <dbReference type="NCBI Taxonomy" id="468058"/>
    <lineage>
        <taxon>Bacteria</taxon>
        <taxon>Pseudomonadati</taxon>
        <taxon>Bacteroidota</taxon>
        <taxon>Sphingobacteriia</taxon>
        <taxon>Sphingobacteriales</taxon>
        <taxon>Sphingobacteriaceae</taxon>
        <taxon>Mucilaginibacter</taxon>
    </lineage>
</organism>
<reference evidence="1 2" key="1">
    <citation type="submission" date="2018-05" db="EMBL/GenBank/DDBJ databases">
        <title>Genomic Encyclopedia of Archaeal and Bacterial Type Strains, Phase II (KMG-II): from individual species to whole genera.</title>
        <authorList>
            <person name="Goeker M."/>
        </authorList>
    </citation>
    <scope>NUCLEOTIDE SEQUENCE [LARGE SCALE GENOMIC DNA]</scope>
    <source>
        <strain evidence="1 2">DSM 19975</strain>
    </source>
</reference>
<dbReference type="AlphaFoldDB" id="A0A316HD60"/>
<dbReference type="EMBL" id="QGHA01000004">
    <property type="protein sequence ID" value="PWK77951.1"/>
    <property type="molecule type" value="Genomic_DNA"/>
</dbReference>
<keyword evidence="2" id="KW-1185">Reference proteome</keyword>
<evidence type="ECO:0000313" key="1">
    <source>
        <dbReference type="EMBL" id="PWK77951.1"/>
    </source>
</evidence>
<sequence length="59" mass="6564">MKNKINLIIIGLALLCIFPACKRTSDFRPDAVDPIKNMKDGPITLKSGVVIIKKGNNYY</sequence>
<comment type="caution">
    <text evidence="1">The sequence shown here is derived from an EMBL/GenBank/DDBJ whole genome shotgun (WGS) entry which is preliminary data.</text>
</comment>
<dbReference type="Proteomes" id="UP000245678">
    <property type="component" value="Unassembled WGS sequence"/>
</dbReference>
<evidence type="ECO:0000313" key="2">
    <source>
        <dbReference type="Proteomes" id="UP000245678"/>
    </source>
</evidence>
<proteinExistence type="predicted"/>